<dbReference type="EMBL" id="AP005831">
    <property type="protein sequence ID" value="BAD31750.1"/>
    <property type="molecule type" value="Genomic_DNA"/>
</dbReference>
<reference evidence="2" key="1">
    <citation type="submission" date="2001-11" db="EMBL/GenBank/DDBJ databases">
        <title>Oryza sativa nipponbare(GA3) genomic DNA, chromosome 7, PAC clone:P0684A03.</title>
        <authorList>
            <person name="Sasaki T."/>
            <person name="Matsumoto T."/>
            <person name="Yamamoto K."/>
        </authorList>
    </citation>
    <scope>NUCLEOTIDE SEQUENCE</scope>
</reference>
<proteinExistence type="predicted"/>
<evidence type="ECO:0000256" key="1">
    <source>
        <dbReference type="SAM" id="MobiDB-lite"/>
    </source>
</evidence>
<dbReference type="AlphaFoldDB" id="Q8LHI0"/>
<feature type="compositionally biased region" description="Basic and acidic residues" evidence="1">
    <location>
        <begin position="44"/>
        <end position="54"/>
    </location>
</feature>
<feature type="compositionally biased region" description="Low complexity" evidence="1">
    <location>
        <begin position="126"/>
        <end position="135"/>
    </location>
</feature>
<evidence type="ECO:0000313" key="2">
    <source>
        <dbReference type="EMBL" id="BAC10167.1"/>
    </source>
</evidence>
<organism evidence="2 4">
    <name type="scientific">Oryza sativa subsp. japonica</name>
    <name type="common">Rice</name>
    <dbReference type="NCBI Taxonomy" id="39947"/>
    <lineage>
        <taxon>Eukaryota</taxon>
        <taxon>Viridiplantae</taxon>
        <taxon>Streptophyta</taxon>
        <taxon>Embryophyta</taxon>
        <taxon>Tracheophyta</taxon>
        <taxon>Spermatophyta</taxon>
        <taxon>Magnoliopsida</taxon>
        <taxon>Liliopsida</taxon>
        <taxon>Poales</taxon>
        <taxon>Poaceae</taxon>
        <taxon>BOP clade</taxon>
        <taxon>Oryzoideae</taxon>
        <taxon>Oryzeae</taxon>
        <taxon>Oryzinae</taxon>
        <taxon>Oryza</taxon>
        <taxon>Oryza sativa</taxon>
    </lineage>
</organism>
<reference evidence="4" key="3">
    <citation type="journal article" date="2005" name="Nature">
        <title>The map-based sequence of the rice genome.</title>
        <authorList>
            <consortium name="International rice genome sequencing project (IRGSP)"/>
            <person name="Matsumoto T."/>
            <person name="Wu J."/>
            <person name="Kanamori H."/>
            <person name="Katayose Y."/>
            <person name="Fujisawa M."/>
            <person name="Namiki N."/>
            <person name="Mizuno H."/>
            <person name="Yamamoto K."/>
            <person name="Antonio B.A."/>
            <person name="Baba T."/>
            <person name="Sakata K."/>
            <person name="Nagamura Y."/>
            <person name="Aoki H."/>
            <person name="Arikawa K."/>
            <person name="Arita K."/>
            <person name="Bito T."/>
            <person name="Chiden Y."/>
            <person name="Fujitsuka N."/>
            <person name="Fukunaka R."/>
            <person name="Hamada M."/>
            <person name="Harada C."/>
            <person name="Hayashi A."/>
            <person name="Hijishita S."/>
            <person name="Honda M."/>
            <person name="Hosokawa S."/>
            <person name="Ichikawa Y."/>
            <person name="Idonuma A."/>
            <person name="Iijima M."/>
            <person name="Ikeda M."/>
            <person name="Ikeno M."/>
            <person name="Ito K."/>
            <person name="Ito S."/>
            <person name="Ito T."/>
            <person name="Ito Y."/>
            <person name="Ito Y."/>
            <person name="Iwabuchi A."/>
            <person name="Kamiya K."/>
            <person name="Karasawa W."/>
            <person name="Kurita K."/>
            <person name="Katagiri S."/>
            <person name="Kikuta A."/>
            <person name="Kobayashi H."/>
            <person name="Kobayashi N."/>
            <person name="Machita K."/>
            <person name="Maehara T."/>
            <person name="Masukawa M."/>
            <person name="Mizubayashi T."/>
            <person name="Mukai Y."/>
            <person name="Nagasaki H."/>
            <person name="Nagata Y."/>
            <person name="Naito S."/>
            <person name="Nakashima M."/>
            <person name="Nakama Y."/>
            <person name="Nakamichi Y."/>
            <person name="Nakamura M."/>
            <person name="Meguro A."/>
            <person name="Negishi M."/>
            <person name="Ohta I."/>
            <person name="Ohta T."/>
            <person name="Okamoto M."/>
            <person name="Ono N."/>
            <person name="Saji S."/>
            <person name="Sakaguchi M."/>
            <person name="Sakai K."/>
            <person name="Shibata M."/>
            <person name="Shimokawa T."/>
            <person name="Song J."/>
            <person name="Takazaki Y."/>
            <person name="Terasawa K."/>
            <person name="Tsugane M."/>
            <person name="Tsuji K."/>
            <person name="Ueda S."/>
            <person name="Waki K."/>
            <person name="Yamagata H."/>
            <person name="Yamamoto M."/>
            <person name="Yamamoto S."/>
            <person name="Yamane H."/>
            <person name="Yoshiki S."/>
            <person name="Yoshihara R."/>
            <person name="Yukawa K."/>
            <person name="Zhong H."/>
            <person name="Yano M."/>
            <person name="Yuan Q."/>
            <person name="Ouyang S."/>
            <person name="Liu J."/>
            <person name="Jones K.M."/>
            <person name="Gansberger K."/>
            <person name="Moffat K."/>
            <person name="Hill J."/>
            <person name="Bera J."/>
            <person name="Fadrosh D."/>
            <person name="Jin S."/>
            <person name="Johri S."/>
            <person name="Kim M."/>
            <person name="Overton L."/>
            <person name="Reardon M."/>
            <person name="Tsitrin T."/>
            <person name="Vuong H."/>
            <person name="Weaver B."/>
            <person name="Ciecko A."/>
            <person name="Tallon L."/>
            <person name="Jackson J."/>
            <person name="Pai G."/>
            <person name="Aken S.V."/>
            <person name="Utterback T."/>
            <person name="Reidmuller S."/>
            <person name="Feldblyum T."/>
            <person name="Hsiao J."/>
            <person name="Zismann V."/>
            <person name="Iobst S."/>
            <person name="de Vazeille A.R."/>
            <person name="Buell C.R."/>
            <person name="Ying K."/>
            <person name="Li Y."/>
            <person name="Lu T."/>
            <person name="Huang Y."/>
            <person name="Zhao Q."/>
            <person name="Feng Q."/>
            <person name="Zhang L."/>
            <person name="Zhu J."/>
            <person name="Weng Q."/>
            <person name="Mu J."/>
            <person name="Lu Y."/>
            <person name="Fan D."/>
            <person name="Liu Y."/>
            <person name="Guan J."/>
            <person name="Zhang Y."/>
            <person name="Yu S."/>
            <person name="Liu X."/>
            <person name="Zhang Y."/>
            <person name="Hong G."/>
            <person name="Han B."/>
            <person name="Choisne N."/>
            <person name="Demange N."/>
            <person name="Orjeda G."/>
            <person name="Samain S."/>
            <person name="Cattolico L."/>
            <person name="Pelletier E."/>
            <person name="Couloux A."/>
            <person name="Segurens B."/>
            <person name="Wincker P."/>
            <person name="D'Hont A."/>
            <person name="Scarpelli C."/>
            <person name="Weissenbach J."/>
            <person name="Salanoubat M."/>
            <person name="Quetier F."/>
            <person name="Yu Y."/>
            <person name="Kim H.R."/>
            <person name="Rambo T."/>
            <person name="Currie J."/>
            <person name="Collura K."/>
            <person name="Luo M."/>
            <person name="Yang T."/>
            <person name="Ammiraju J.S.S."/>
            <person name="Engler F."/>
            <person name="Soderlund C."/>
            <person name="Wing R.A."/>
            <person name="Palmer L.E."/>
            <person name="de la Bastide M."/>
            <person name="Spiegel L."/>
            <person name="Nascimento L."/>
            <person name="Zutavern T."/>
            <person name="O'Shaughnessy A."/>
            <person name="Dike S."/>
            <person name="Dedhia N."/>
            <person name="Preston R."/>
            <person name="Balija V."/>
            <person name="McCombie W.R."/>
            <person name="Chow T."/>
            <person name="Chen H."/>
            <person name="Chung M."/>
            <person name="Chen C."/>
            <person name="Shaw J."/>
            <person name="Wu H."/>
            <person name="Hsiao K."/>
            <person name="Chao Y."/>
            <person name="Chu M."/>
            <person name="Cheng C."/>
            <person name="Hour A."/>
            <person name="Lee P."/>
            <person name="Lin S."/>
            <person name="Lin Y."/>
            <person name="Liou J."/>
            <person name="Liu S."/>
            <person name="Hsing Y."/>
            <person name="Raghuvanshi S."/>
            <person name="Mohanty A."/>
            <person name="Bharti A.K."/>
            <person name="Gaur A."/>
            <person name="Gupta V."/>
            <person name="Kumar D."/>
            <person name="Ravi V."/>
            <person name="Vij S."/>
            <person name="Kapur A."/>
            <person name="Khurana P."/>
            <person name="Khurana P."/>
            <person name="Khurana J.P."/>
            <person name="Tyagi A.K."/>
            <person name="Gaikwad K."/>
            <person name="Singh A."/>
            <person name="Dalal V."/>
            <person name="Srivastava S."/>
            <person name="Dixit A."/>
            <person name="Pal A.K."/>
            <person name="Ghazi I.A."/>
            <person name="Yadav M."/>
            <person name="Pandit A."/>
            <person name="Bhargava A."/>
            <person name="Sureshbabu K."/>
            <person name="Batra K."/>
            <person name="Sharma T.R."/>
            <person name="Mohapatra T."/>
            <person name="Singh N.K."/>
            <person name="Messing J."/>
            <person name="Nelson A.B."/>
            <person name="Fuks G."/>
            <person name="Kavchok S."/>
            <person name="Keizer G."/>
            <person name="Linton E."/>
            <person name="Llaca V."/>
            <person name="Song R."/>
            <person name="Tanyolac B."/>
            <person name="Young S."/>
            <person name="Ho-Il K."/>
            <person name="Hahn J.H."/>
            <person name="Sangsakoo G."/>
            <person name="Vanavichit A."/>
            <person name="de Mattos Luiz.A.T."/>
            <person name="Zimmer P.D."/>
            <person name="Malone G."/>
            <person name="Dellagostin O."/>
            <person name="de Oliveira A.C."/>
            <person name="Bevan M."/>
            <person name="Bancroft I."/>
            <person name="Minx P."/>
            <person name="Cordum H."/>
            <person name="Wilson R."/>
            <person name="Cheng Z."/>
            <person name="Jin W."/>
            <person name="Jiang J."/>
            <person name="Leong S.A."/>
            <person name="Iwama H."/>
            <person name="Gojobori T."/>
            <person name="Itoh T."/>
            <person name="Niimura Y."/>
            <person name="Fujii Y."/>
            <person name="Habara T."/>
            <person name="Sakai H."/>
            <person name="Sato Y."/>
            <person name="Wilson G."/>
            <person name="Kumar K."/>
            <person name="McCouch S."/>
            <person name="Juretic N."/>
            <person name="Hoen D."/>
            <person name="Wright S."/>
            <person name="Bruskiewich R."/>
            <person name="Bureau T."/>
            <person name="Miyao A."/>
            <person name="Hirochika H."/>
            <person name="Nishikawa T."/>
            <person name="Kadowaki K."/>
            <person name="Sugiura M."/>
            <person name="Burr B."/>
            <person name="Sasaki T."/>
        </authorList>
    </citation>
    <scope>NUCLEOTIDE SEQUENCE [LARGE SCALE GENOMIC DNA]</scope>
    <source>
        <strain evidence="4">cv. Nipponbare</strain>
    </source>
</reference>
<accession>Q8LHI0</accession>
<feature type="region of interest" description="Disordered" evidence="1">
    <location>
        <begin position="1"/>
        <end position="75"/>
    </location>
</feature>
<feature type="region of interest" description="Disordered" evidence="1">
    <location>
        <begin position="126"/>
        <end position="166"/>
    </location>
</feature>
<dbReference type="Proteomes" id="UP000000763">
    <property type="component" value="Chromosome 7"/>
</dbReference>
<feature type="compositionally biased region" description="Basic residues" evidence="1">
    <location>
        <begin position="12"/>
        <end position="23"/>
    </location>
</feature>
<evidence type="ECO:0000313" key="4">
    <source>
        <dbReference type="Proteomes" id="UP000000763"/>
    </source>
</evidence>
<reference evidence="4" key="4">
    <citation type="journal article" date="2008" name="Nucleic Acids Res.">
        <title>The rice annotation project database (RAP-DB): 2008 update.</title>
        <authorList>
            <consortium name="The rice annotation project (RAP)"/>
        </authorList>
    </citation>
    <scope>GENOME REANNOTATION</scope>
    <source>
        <strain evidence="4">cv. Nipponbare</strain>
    </source>
</reference>
<gene>
    <name evidence="2" type="primary">P0684A03.114</name>
    <name evidence="3" type="synonym">B1123E10.102</name>
</gene>
<dbReference type="EMBL" id="AP004349">
    <property type="protein sequence ID" value="BAC10167.1"/>
    <property type="molecule type" value="Genomic_DNA"/>
</dbReference>
<name>Q8LHI0_ORYSJ</name>
<reference evidence="3" key="2">
    <citation type="submission" date="2002-10" db="EMBL/GenBank/DDBJ databases">
        <title>Oryza sativa nipponbare(GA3) genomic DNA, chromosome 7, BAC clone:B1123E10.</title>
        <authorList>
            <person name="Sasaki T."/>
            <person name="Matsumoto T."/>
            <person name="Katayose Y."/>
        </authorList>
    </citation>
    <scope>NUCLEOTIDE SEQUENCE</scope>
</reference>
<evidence type="ECO:0000313" key="3">
    <source>
        <dbReference type="EMBL" id="BAD31750.1"/>
    </source>
</evidence>
<sequence>MAVQAEVAGASGRRRRAERRRRWGLAPCLPSSSSGGGESSGAPRAEDCSGVERRGGRRRRCRAAQPVRSPPSAAVEELLSLPCPLTPSLAMRCSTLPEAGRAVEAPEAGRAAPSSSLLLRRAAAGSGAARSGLLRLPRRRIGRRGPASSFSGSDDRQLPSPDRSLSSLSLAWSSSMGPTCCKLMRNPEPTLATRSKGGCADG</sequence>
<protein>
    <submittedName>
        <fullName evidence="2">Uncharacterized protein</fullName>
    </submittedName>
</protein>